<evidence type="ECO:0000313" key="1">
    <source>
        <dbReference type="EMBL" id="RYR11123.1"/>
    </source>
</evidence>
<comment type="caution">
    <text evidence="1">The sequence shown here is derived from an EMBL/GenBank/DDBJ whole genome shotgun (WGS) entry which is preliminary data.</text>
</comment>
<evidence type="ECO:0008006" key="3">
    <source>
        <dbReference type="Google" id="ProtNLM"/>
    </source>
</evidence>
<dbReference type="Proteomes" id="UP000289738">
    <property type="component" value="Chromosome B05"/>
</dbReference>
<dbReference type="PANTHER" id="PTHR33710:SF71">
    <property type="entry name" value="ENDONUCLEASE_EXONUCLEASE_PHOSPHATASE DOMAIN-CONTAINING PROTEIN"/>
    <property type="match status" value="1"/>
</dbReference>
<dbReference type="EMBL" id="SDMP01000015">
    <property type="protein sequence ID" value="RYR11123.1"/>
    <property type="molecule type" value="Genomic_DNA"/>
</dbReference>
<evidence type="ECO:0000313" key="2">
    <source>
        <dbReference type="Proteomes" id="UP000289738"/>
    </source>
</evidence>
<dbReference type="InterPro" id="IPR036691">
    <property type="entry name" value="Endo/exonu/phosph_ase_sf"/>
</dbReference>
<protein>
    <recommendedName>
        <fullName evidence="3">Endonuclease/exonuclease/phosphatase domain-containing protein</fullName>
    </recommendedName>
</protein>
<dbReference type="AlphaFoldDB" id="A0A444ZAB2"/>
<keyword evidence="2" id="KW-1185">Reference proteome</keyword>
<sequence>METSEENWVDESCTVGHNDAGRLDLAQANENNEALPSLMRTTKNEVNLAGLMVTEEEPRHLQVKEGGNDNNRRLTIREELNMLFGKKGTQQNHQLNDEMLEPTRMENGERYFVELAEDQQEMEADSIAKSQQRNDFKWALELAYNLGMHLNLKRKRDLSINVDYVEERKESNEISMQQPVSSGSDMDWEATFVYGHPDYKKRKELWKELTVVNSNLAQPRVLIGDFNDVISQDEKVGLHPKPSNQIVAFRNFVHENALLDLDLQGMKYTWFSNPRNGCVTKERLDRVLVNWEWRKAFQHATLSALPPISSDHTPLVLNVNPRGRRSKNFKFEAFWVDHAECDTVLRRGWSSSGNSGADHWTNLN</sequence>
<reference evidence="1 2" key="1">
    <citation type="submission" date="2019-01" db="EMBL/GenBank/DDBJ databases">
        <title>Sequencing of cultivated peanut Arachis hypogaea provides insights into genome evolution and oil improvement.</title>
        <authorList>
            <person name="Chen X."/>
        </authorList>
    </citation>
    <scope>NUCLEOTIDE SEQUENCE [LARGE SCALE GENOMIC DNA]</scope>
    <source>
        <strain evidence="2">cv. Fuhuasheng</strain>
        <tissue evidence="1">Leaves</tissue>
    </source>
</reference>
<dbReference type="Gene3D" id="3.60.10.10">
    <property type="entry name" value="Endonuclease/exonuclease/phosphatase"/>
    <property type="match status" value="1"/>
</dbReference>
<dbReference type="PANTHER" id="PTHR33710">
    <property type="entry name" value="BNAC02G09200D PROTEIN"/>
    <property type="match status" value="1"/>
</dbReference>
<gene>
    <name evidence="1" type="ORF">Ahy_B05g079606</name>
</gene>
<dbReference type="STRING" id="3818.A0A444ZAB2"/>
<name>A0A444ZAB2_ARAHY</name>
<accession>A0A444ZAB2</accession>
<organism evidence="1 2">
    <name type="scientific">Arachis hypogaea</name>
    <name type="common">Peanut</name>
    <dbReference type="NCBI Taxonomy" id="3818"/>
    <lineage>
        <taxon>Eukaryota</taxon>
        <taxon>Viridiplantae</taxon>
        <taxon>Streptophyta</taxon>
        <taxon>Embryophyta</taxon>
        <taxon>Tracheophyta</taxon>
        <taxon>Spermatophyta</taxon>
        <taxon>Magnoliopsida</taxon>
        <taxon>eudicotyledons</taxon>
        <taxon>Gunneridae</taxon>
        <taxon>Pentapetalae</taxon>
        <taxon>rosids</taxon>
        <taxon>fabids</taxon>
        <taxon>Fabales</taxon>
        <taxon>Fabaceae</taxon>
        <taxon>Papilionoideae</taxon>
        <taxon>50 kb inversion clade</taxon>
        <taxon>dalbergioids sensu lato</taxon>
        <taxon>Dalbergieae</taxon>
        <taxon>Pterocarpus clade</taxon>
        <taxon>Arachis</taxon>
    </lineage>
</organism>
<dbReference type="SUPFAM" id="SSF56219">
    <property type="entry name" value="DNase I-like"/>
    <property type="match status" value="1"/>
</dbReference>
<proteinExistence type="predicted"/>